<dbReference type="InterPro" id="IPR014973">
    <property type="entry name" value="DUF1835"/>
</dbReference>
<dbReference type="RefSeq" id="WP_380185828.1">
    <property type="nucleotide sequence ID" value="NZ_JBHTBQ010000004.1"/>
</dbReference>
<evidence type="ECO:0000259" key="1">
    <source>
        <dbReference type="Pfam" id="PF08874"/>
    </source>
</evidence>
<evidence type="ECO:0000313" key="3">
    <source>
        <dbReference type="EMBL" id="MFC7418716.1"/>
    </source>
</evidence>
<dbReference type="InterPro" id="IPR022123">
    <property type="entry name" value="DUF3658"/>
</dbReference>
<gene>
    <name evidence="3" type="ORF">ACFQNF_02330</name>
</gene>
<evidence type="ECO:0000313" key="4">
    <source>
        <dbReference type="Proteomes" id="UP001596473"/>
    </source>
</evidence>
<feature type="domain" description="DUF3658" evidence="2">
    <location>
        <begin position="147"/>
        <end position="239"/>
    </location>
</feature>
<dbReference type="Pfam" id="PF08874">
    <property type="entry name" value="DUF1835"/>
    <property type="match status" value="1"/>
</dbReference>
<sequence length="254" mass="28692">MSCHLVLGDFAADILRELLGPYADIRIHRDDLALGPLGDIDHVYPAARIQFWNEVFPLSSFDFSDVLPAGNAQLAALPQDLTLWIGTSCGEALLLRRLAWWRNQTGQNFKLIIPDTSGVVSYIAGQVPLSLLRPEQIESANSELVPLAQLQKLAQEWQTLCQQTSMFRGWNGQTFQHLGETVLDAEMLALITDNYLPCRQIAGLWIQASKDFFRSDVLAMWRLRCLAAQGLIEMESHPDQHDLFAFKVRKNFIK</sequence>
<accession>A0ABW2QTM5</accession>
<protein>
    <submittedName>
        <fullName evidence="3">DUF3658 domain-containing protein</fullName>
    </submittedName>
</protein>
<dbReference type="Pfam" id="PF12395">
    <property type="entry name" value="DUF3658"/>
    <property type="match status" value="1"/>
</dbReference>
<comment type="caution">
    <text evidence="3">The sequence shown here is derived from an EMBL/GenBank/DDBJ whole genome shotgun (WGS) entry which is preliminary data.</text>
</comment>
<proteinExistence type="predicted"/>
<dbReference type="Proteomes" id="UP001596473">
    <property type="component" value="Unassembled WGS sequence"/>
</dbReference>
<dbReference type="EMBL" id="JBHTBQ010000004">
    <property type="protein sequence ID" value="MFC7418716.1"/>
    <property type="molecule type" value="Genomic_DNA"/>
</dbReference>
<organism evidence="3 4">
    <name type="scientific">Iodobacter arcticus</name>
    <dbReference type="NCBI Taxonomy" id="590593"/>
    <lineage>
        <taxon>Bacteria</taxon>
        <taxon>Pseudomonadati</taxon>
        <taxon>Pseudomonadota</taxon>
        <taxon>Betaproteobacteria</taxon>
        <taxon>Neisseriales</taxon>
        <taxon>Chitinibacteraceae</taxon>
        <taxon>Iodobacter</taxon>
    </lineage>
</organism>
<feature type="domain" description="DUF1835" evidence="1">
    <location>
        <begin position="4"/>
        <end position="100"/>
    </location>
</feature>
<name>A0ABW2QTM5_9NEIS</name>
<reference evidence="4" key="1">
    <citation type="journal article" date="2019" name="Int. J. Syst. Evol. Microbiol.">
        <title>The Global Catalogue of Microorganisms (GCM) 10K type strain sequencing project: providing services to taxonomists for standard genome sequencing and annotation.</title>
        <authorList>
            <consortium name="The Broad Institute Genomics Platform"/>
            <consortium name="The Broad Institute Genome Sequencing Center for Infectious Disease"/>
            <person name="Wu L."/>
            <person name="Ma J."/>
        </authorList>
    </citation>
    <scope>NUCLEOTIDE SEQUENCE [LARGE SCALE GENOMIC DNA]</scope>
    <source>
        <strain evidence="4">CCUG 62945</strain>
    </source>
</reference>
<keyword evidence="4" id="KW-1185">Reference proteome</keyword>
<evidence type="ECO:0000259" key="2">
    <source>
        <dbReference type="Pfam" id="PF12395"/>
    </source>
</evidence>